<dbReference type="OrthoDB" id="6194578at2759"/>
<evidence type="ECO:0000256" key="2">
    <source>
        <dbReference type="SAM" id="Phobius"/>
    </source>
</evidence>
<dbReference type="RefSeq" id="XP_022342908.1">
    <property type="nucleotide sequence ID" value="XM_022487200.1"/>
</dbReference>
<dbReference type="GeneID" id="111136384"/>
<dbReference type="AlphaFoldDB" id="A0A8B8ET44"/>
<protein>
    <submittedName>
        <fullName evidence="4">Uncharacterized protein LOC111136384 isoform X1</fullName>
    </submittedName>
</protein>
<reference evidence="4" key="1">
    <citation type="submission" date="2025-08" db="UniProtKB">
        <authorList>
            <consortium name="RefSeq"/>
        </authorList>
    </citation>
    <scope>IDENTIFICATION</scope>
    <source>
        <tissue evidence="4">Whole sample</tissue>
    </source>
</reference>
<organism evidence="3 4">
    <name type="scientific">Crassostrea virginica</name>
    <name type="common">Eastern oyster</name>
    <dbReference type="NCBI Taxonomy" id="6565"/>
    <lineage>
        <taxon>Eukaryota</taxon>
        <taxon>Metazoa</taxon>
        <taxon>Spiralia</taxon>
        <taxon>Lophotrochozoa</taxon>
        <taxon>Mollusca</taxon>
        <taxon>Bivalvia</taxon>
        <taxon>Autobranchia</taxon>
        <taxon>Pteriomorphia</taxon>
        <taxon>Ostreida</taxon>
        <taxon>Ostreoidea</taxon>
        <taxon>Ostreidae</taxon>
        <taxon>Crassostrea</taxon>
    </lineage>
</organism>
<dbReference type="Proteomes" id="UP000694844">
    <property type="component" value="Chromosome 5"/>
</dbReference>
<dbReference type="SUPFAM" id="SSF49842">
    <property type="entry name" value="TNF-like"/>
    <property type="match status" value="1"/>
</dbReference>
<evidence type="ECO:0000256" key="1">
    <source>
        <dbReference type="SAM" id="MobiDB-lite"/>
    </source>
</evidence>
<keyword evidence="2" id="KW-1133">Transmembrane helix</keyword>
<evidence type="ECO:0000313" key="4">
    <source>
        <dbReference type="RefSeq" id="XP_022342908.1"/>
    </source>
</evidence>
<feature type="region of interest" description="Disordered" evidence="1">
    <location>
        <begin position="83"/>
        <end position="104"/>
    </location>
</feature>
<name>A0A8B8ET44_CRAVI</name>
<accession>A0A8B8ET44</accession>
<feature type="transmembrane region" description="Helical" evidence="2">
    <location>
        <begin position="39"/>
        <end position="58"/>
    </location>
</feature>
<proteinExistence type="predicted"/>
<gene>
    <name evidence="4" type="primary">LOC111136384</name>
</gene>
<keyword evidence="3" id="KW-1185">Reference proteome</keyword>
<sequence>MERERCEILSAYTEHPDMECMWSQREPCGHTCSHVGIKIALALLSFAVCLLFAWNICLQLQLYANMDMSTRCSDIHVHEPLKGEMKTSKTKNSENTSFQGPSRLRRNRRGLRGQVASLEDRVMSINAAIYKPVVHLTMSSALNNSVLYSRVDNIGHCSSNIACLRWDSPLEEYREAFHYVKDKYNMPVAIQVRSAGTYNVYAQLAINGNDQSLHYDPTNGYEVVLVRGQQEHVLSRGLVTQDGRGRRYHNTPNKPVDTVPVFGTFPFLCEDMVYVRLLDHTTVSYNNMTSYFGMTRVNPTSVLSGGDYSCDSPAKK</sequence>
<dbReference type="Gene3D" id="2.60.120.40">
    <property type="match status" value="1"/>
</dbReference>
<evidence type="ECO:0000313" key="3">
    <source>
        <dbReference type="Proteomes" id="UP000694844"/>
    </source>
</evidence>
<keyword evidence="2" id="KW-0812">Transmembrane</keyword>
<dbReference type="InterPro" id="IPR008983">
    <property type="entry name" value="Tumour_necrosis_fac-like_dom"/>
</dbReference>
<dbReference type="KEGG" id="cvn:111136384"/>
<keyword evidence="2" id="KW-0472">Membrane</keyword>